<evidence type="ECO:0000313" key="1">
    <source>
        <dbReference type="EMBL" id="SUT93678.1"/>
    </source>
</evidence>
<sequence length="79" mass="8953">MNIKKGDVVKLRNGQLCDVAYETQFGKWLLVERTYTEEPPFTHWHNADGSFYADDVSPLDVIEVVDIVTLPIVNMGKGQ</sequence>
<dbReference type="AlphaFoldDB" id="A0A380TYA1"/>
<gene>
    <name evidence="1" type="ORF">NCTC10801_02008</name>
</gene>
<protein>
    <submittedName>
        <fullName evidence="1">Uncharacterized protein</fullName>
    </submittedName>
</protein>
<evidence type="ECO:0000313" key="2">
    <source>
        <dbReference type="Proteomes" id="UP000254649"/>
    </source>
</evidence>
<name>A0A380TYA1_9PAST</name>
<accession>A0A380TYA1</accession>
<organism evidence="1 2">
    <name type="scientific">[Actinobacillus] rossii</name>
    <dbReference type="NCBI Taxonomy" id="123820"/>
    <lineage>
        <taxon>Bacteria</taxon>
        <taxon>Pseudomonadati</taxon>
        <taxon>Pseudomonadota</taxon>
        <taxon>Gammaproteobacteria</taxon>
        <taxon>Pasteurellales</taxon>
        <taxon>Pasteurellaceae</taxon>
    </lineage>
</organism>
<proteinExistence type="predicted"/>
<dbReference type="OrthoDB" id="5689431at2"/>
<reference evidence="1 2" key="1">
    <citation type="submission" date="2018-06" db="EMBL/GenBank/DDBJ databases">
        <authorList>
            <consortium name="Pathogen Informatics"/>
            <person name="Doyle S."/>
        </authorList>
    </citation>
    <scope>NUCLEOTIDE SEQUENCE [LARGE SCALE GENOMIC DNA]</scope>
    <source>
        <strain evidence="1 2">NCTC10801</strain>
    </source>
</reference>
<dbReference type="EMBL" id="UFRQ01000003">
    <property type="protein sequence ID" value="SUT93678.1"/>
    <property type="molecule type" value="Genomic_DNA"/>
</dbReference>
<dbReference type="Proteomes" id="UP000254649">
    <property type="component" value="Unassembled WGS sequence"/>
</dbReference>
<keyword evidence="2" id="KW-1185">Reference proteome</keyword>